<feature type="transmembrane region" description="Helical" evidence="8">
    <location>
        <begin position="281"/>
        <end position="304"/>
    </location>
</feature>
<dbReference type="FunFam" id="3.40.50.2000:FF:000021">
    <property type="entry name" value="UDP-glucuronosyltransferase"/>
    <property type="match status" value="2"/>
</dbReference>
<evidence type="ECO:0000256" key="6">
    <source>
        <dbReference type="ARBA" id="ARBA00022729"/>
    </source>
</evidence>
<feature type="transmembrane region" description="Helical" evidence="8">
    <location>
        <begin position="781"/>
        <end position="804"/>
    </location>
</feature>
<accession>A0AAF3EZ91</accession>
<evidence type="ECO:0000256" key="7">
    <source>
        <dbReference type="ARBA" id="ARBA00047475"/>
    </source>
</evidence>
<dbReference type="EC" id="2.4.1.17" evidence="3"/>
<evidence type="ECO:0000256" key="8">
    <source>
        <dbReference type="SAM" id="Phobius"/>
    </source>
</evidence>
<evidence type="ECO:0000313" key="10">
    <source>
        <dbReference type="WBParaSite" id="MBELARI_LOCUS19466"/>
    </source>
</evidence>
<evidence type="ECO:0000256" key="3">
    <source>
        <dbReference type="ARBA" id="ARBA00012544"/>
    </source>
</evidence>
<reference evidence="10" key="1">
    <citation type="submission" date="2024-02" db="UniProtKB">
        <authorList>
            <consortium name="WormBaseParasite"/>
        </authorList>
    </citation>
    <scope>IDENTIFICATION</scope>
</reference>
<comment type="subcellular location">
    <subcellularLocation>
        <location evidence="1">Membrane</location>
        <topology evidence="1">Single-pass membrane protein</topology>
    </subcellularLocation>
</comment>
<dbReference type="InterPro" id="IPR002213">
    <property type="entry name" value="UDP_glucos_trans"/>
</dbReference>
<comment type="similarity">
    <text evidence="2">Belongs to the UDP-glycosyltransferase family.</text>
</comment>
<keyword evidence="4" id="KW-0328">Glycosyltransferase</keyword>
<keyword evidence="8" id="KW-0812">Transmembrane</keyword>
<dbReference type="GO" id="GO:0016020">
    <property type="term" value="C:membrane"/>
    <property type="evidence" value="ECO:0007669"/>
    <property type="project" value="UniProtKB-SubCell"/>
</dbReference>
<evidence type="ECO:0000256" key="5">
    <source>
        <dbReference type="ARBA" id="ARBA00022679"/>
    </source>
</evidence>
<dbReference type="InterPro" id="IPR035595">
    <property type="entry name" value="UDP_glycos_trans_CS"/>
</dbReference>
<organism evidence="9 10">
    <name type="scientific">Mesorhabditis belari</name>
    <dbReference type="NCBI Taxonomy" id="2138241"/>
    <lineage>
        <taxon>Eukaryota</taxon>
        <taxon>Metazoa</taxon>
        <taxon>Ecdysozoa</taxon>
        <taxon>Nematoda</taxon>
        <taxon>Chromadorea</taxon>
        <taxon>Rhabditida</taxon>
        <taxon>Rhabditina</taxon>
        <taxon>Rhabditomorpha</taxon>
        <taxon>Rhabditoidea</taxon>
        <taxon>Rhabditidae</taxon>
        <taxon>Mesorhabditinae</taxon>
        <taxon>Mesorhabditis</taxon>
    </lineage>
</organism>
<keyword evidence="9" id="KW-1185">Reference proteome</keyword>
<proteinExistence type="inferred from homology"/>
<dbReference type="Gene3D" id="3.40.50.2000">
    <property type="entry name" value="Glycogen Phosphorylase B"/>
    <property type="match status" value="2"/>
</dbReference>
<dbReference type="AlphaFoldDB" id="A0AAF3EZ91"/>
<comment type="catalytic activity">
    <reaction evidence="7">
        <text>glucuronate acceptor + UDP-alpha-D-glucuronate = acceptor beta-D-glucuronoside + UDP + H(+)</text>
        <dbReference type="Rhea" id="RHEA:21032"/>
        <dbReference type="ChEBI" id="CHEBI:15378"/>
        <dbReference type="ChEBI" id="CHEBI:58052"/>
        <dbReference type="ChEBI" id="CHEBI:58223"/>
        <dbReference type="ChEBI" id="CHEBI:132367"/>
        <dbReference type="ChEBI" id="CHEBI:132368"/>
        <dbReference type="EC" id="2.4.1.17"/>
    </reaction>
</comment>
<evidence type="ECO:0000256" key="1">
    <source>
        <dbReference type="ARBA" id="ARBA00004167"/>
    </source>
</evidence>
<evidence type="ECO:0000313" key="9">
    <source>
        <dbReference type="Proteomes" id="UP000887575"/>
    </source>
</evidence>
<dbReference type="CDD" id="cd03784">
    <property type="entry name" value="GT1_Gtf-like"/>
    <property type="match status" value="2"/>
</dbReference>
<dbReference type="PANTHER" id="PTHR48043">
    <property type="entry name" value="EG:EG0003.4 PROTEIN-RELATED"/>
    <property type="match status" value="1"/>
</dbReference>
<evidence type="ECO:0000256" key="4">
    <source>
        <dbReference type="ARBA" id="ARBA00022676"/>
    </source>
</evidence>
<dbReference type="PANTHER" id="PTHR48043:SF145">
    <property type="entry name" value="FI06409P-RELATED"/>
    <property type="match status" value="1"/>
</dbReference>
<dbReference type="SUPFAM" id="SSF53756">
    <property type="entry name" value="UDP-Glycosyltransferase/glycogen phosphorylase"/>
    <property type="match status" value="2"/>
</dbReference>
<dbReference type="Pfam" id="PF00201">
    <property type="entry name" value="UDPGT"/>
    <property type="match status" value="2"/>
</dbReference>
<evidence type="ECO:0000256" key="2">
    <source>
        <dbReference type="ARBA" id="ARBA00009995"/>
    </source>
</evidence>
<sequence length="818" mass="93506">MIRIIYPRKIPMMETEIFRKHISPDFPDLYSEIAPTCPLVMVNSNELYEQATPTLHKVVNIGGIGMQFKDAKPLDQEFQSLVDKSKGVFIMSFGSVANATMMPSHWKTSLMEAFSRFPEYQFVMRYTSNDMDEFKPKNVKLTKWIPQADLLKHPKTLGFITHGGQNSIQETILAGKPMLAIPLFGDQFRNSRVAEQMGMGLVIGKAGMNADFIAESIRKLIEDKSYLQTAKRLSNMAAKKPIKPEELLNKWTTFLAEFKTLENLVPEGVNLNFIQYHSLDVIGFLLTVAFLVLYLLFCTLRALFRYSAKVAVFYLELSNSQVIFNKRVAESLADHGHDVTLVPVQAFDLKKNVQFDSKIKVHVVDAKGDLTHEEIEKAQSESIFNDLPFWDKRNFALMEKMSKMMMDSCNKTIHNKEFLEWIKEQDFDVSFTHMYDYCIMGMLHAAKVRSWVWLSSGSLIEYVADAAGVPLIPSYMPPKAMDAAAKMTFYERIKSLIGHIMMKCLYPRMIPSKQTELFRKYLSPDFPDLYTEVARSAPLIMVNNNELYDQAEPTLHKVVNIGGLGMQFKDAKPLDQEFQSLVDKSKGVFIMSFGSVANATMMPSHWKTSLMEAFSRFPEYQFVMRYTANDMDEFKPKNVKLTKWIPQADLLKHRKTIGFITHGGYNSIQETIVAGKPLISIALFGDQPRNARVAEQMGMAVRVDKNTLTADAVASAIKALIEEKSYTEKAERLSEMAAKKPIKPEELLDKWTTFLAEFQTLDNLIPEGQNLNFFQYYSLDVISFLLFVIFFVLYIIFALLRAFVRCICCRKNVKAKKD</sequence>
<keyword evidence="8" id="KW-0472">Membrane</keyword>
<keyword evidence="8" id="KW-1133">Transmembrane helix</keyword>
<protein>
    <recommendedName>
        <fullName evidence="3">glucuronosyltransferase</fullName>
        <ecNumber evidence="3">2.4.1.17</ecNumber>
    </recommendedName>
</protein>
<dbReference type="PROSITE" id="PS00375">
    <property type="entry name" value="UDPGT"/>
    <property type="match status" value="2"/>
</dbReference>
<keyword evidence="6" id="KW-0732">Signal</keyword>
<dbReference type="WBParaSite" id="MBELARI_LOCUS19466">
    <property type="protein sequence ID" value="MBELARI_LOCUS19466"/>
    <property type="gene ID" value="MBELARI_LOCUS19466"/>
</dbReference>
<keyword evidence="5" id="KW-0808">Transferase</keyword>
<dbReference type="InterPro" id="IPR050271">
    <property type="entry name" value="UDP-glycosyltransferase"/>
</dbReference>
<dbReference type="Proteomes" id="UP000887575">
    <property type="component" value="Unassembled WGS sequence"/>
</dbReference>
<name>A0AAF3EZ91_9BILA</name>
<dbReference type="GO" id="GO:0015020">
    <property type="term" value="F:glucuronosyltransferase activity"/>
    <property type="evidence" value="ECO:0007669"/>
    <property type="project" value="UniProtKB-EC"/>
</dbReference>